<sequence length="156" mass="17466">MMYLKSDAGRHEVQARSLALTPAQRQVLILCDGERYYEDLVEMMPAATLRPALEYLCEQGLLQPKDIARPVKEEPVPLDEASRFRAMVELATSMAVDLGFVARIQAQLAIEKAQNPQDLTGVVALLYRNLAEHGKKTPLLALRLNKLRQLAQMQPA</sequence>
<gene>
    <name evidence="1" type="ORF">H8R02_15760</name>
</gene>
<comment type="caution">
    <text evidence="1">The sequence shown here is derived from an EMBL/GenBank/DDBJ whole genome shotgun (WGS) entry which is preliminary data.</text>
</comment>
<dbReference type="Proteomes" id="UP000596827">
    <property type="component" value="Unassembled WGS sequence"/>
</dbReference>
<evidence type="ECO:0000313" key="1">
    <source>
        <dbReference type="EMBL" id="MBC5765925.1"/>
    </source>
</evidence>
<organism evidence="1 2">
    <name type="scientific">Ramlibacter albus</name>
    <dbReference type="NCBI Taxonomy" id="2079448"/>
    <lineage>
        <taxon>Bacteria</taxon>
        <taxon>Pseudomonadati</taxon>
        <taxon>Pseudomonadota</taxon>
        <taxon>Betaproteobacteria</taxon>
        <taxon>Burkholderiales</taxon>
        <taxon>Comamonadaceae</taxon>
        <taxon>Ramlibacter</taxon>
    </lineage>
</organism>
<protein>
    <submittedName>
        <fullName evidence="1">Uncharacterized protein</fullName>
    </submittedName>
</protein>
<keyword evidence="2" id="KW-1185">Reference proteome</keyword>
<accession>A0A923M9N7</accession>
<proteinExistence type="predicted"/>
<name>A0A923M9N7_9BURK</name>
<dbReference type="RefSeq" id="WP_187082390.1">
    <property type="nucleotide sequence ID" value="NZ_JACORU010000005.1"/>
</dbReference>
<evidence type="ECO:0000313" key="2">
    <source>
        <dbReference type="Proteomes" id="UP000596827"/>
    </source>
</evidence>
<reference evidence="1" key="1">
    <citation type="submission" date="2020-08" db="EMBL/GenBank/DDBJ databases">
        <title>Ramlibacter sp. GTP1 16S ribosomal RNA gene genome sequencing and assembly.</title>
        <authorList>
            <person name="Kang M."/>
        </authorList>
    </citation>
    <scope>NUCLEOTIDE SEQUENCE</scope>
    <source>
        <strain evidence="1">GTP1</strain>
    </source>
</reference>
<dbReference type="EMBL" id="JACORU010000005">
    <property type="protein sequence ID" value="MBC5765925.1"/>
    <property type="molecule type" value="Genomic_DNA"/>
</dbReference>
<dbReference type="AlphaFoldDB" id="A0A923M9N7"/>